<dbReference type="Proteomes" id="UP001140502">
    <property type="component" value="Unassembled WGS sequence"/>
</dbReference>
<dbReference type="AlphaFoldDB" id="A0A9W8WMY1"/>
<keyword evidence="3" id="KW-1185">Reference proteome</keyword>
<evidence type="ECO:0000313" key="2">
    <source>
        <dbReference type="EMBL" id="KAJ4328635.1"/>
    </source>
</evidence>
<reference evidence="2" key="1">
    <citation type="submission" date="2022-10" db="EMBL/GenBank/DDBJ databases">
        <title>Tapping the CABI collections for fungal endophytes: first genome assemblies for Collariella, Neodidymelliopsis, Ascochyta clinopodiicola, Didymella pomorum, Didymosphaeria variabile, Neocosmospora piperis and Neocucurbitaria cava.</title>
        <authorList>
            <person name="Hill R."/>
        </authorList>
    </citation>
    <scope>NUCLEOTIDE SEQUENCE</scope>
    <source>
        <strain evidence="2">IMI 366586</strain>
    </source>
</reference>
<sequence>MAVSNPTRTTAWARLFLLLSKLSISARAARSTEDPLTLTEKTQVSSIAEACATYTGRLEIASLTGYVNLTGIEEISGELAFDNSLANNGHVTIYSSTLKNISDGLVVYGPSEDNSPSWWLNMWLQALQSTYSISVYEVWVSVKLNTAPGLNVTSSYIVHGDDKMQASNLYVNASYVGFLQVTDINFLKGSYLTSSVDRVWHAGVTDNQGLKQLLLKRLKHAEFSIKIFSNPDLDYTSMSVAKAGFVRIENNGRDALVPLPELELLGNRDHEDTDGIFRDLIDVSLPKLDQVSTFGKLNLTSNLLSELYLPRLETANCTLGIDDSVALNDLWLSRLNYVKDLEIPANPRLRIMTANLLKMADKINLT</sequence>
<feature type="chain" id="PRO_5040881205" evidence="1">
    <location>
        <begin position="29"/>
        <end position="366"/>
    </location>
</feature>
<organism evidence="2 3">
    <name type="scientific">Fusarium piperis</name>
    <dbReference type="NCBI Taxonomy" id="1435070"/>
    <lineage>
        <taxon>Eukaryota</taxon>
        <taxon>Fungi</taxon>
        <taxon>Dikarya</taxon>
        <taxon>Ascomycota</taxon>
        <taxon>Pezizomycotina</taxon>
        <taxon>Sordariomycetes</taxon>
        <taxon>Hypocreomycetidae</taxon>
        <taxon>Hypocreales</taxon>
        <taxon>Nectriaceae</taxon>
        <taxon>Fusarium</taxon>
        <taxon>Fusarium solani species complex</taxon>
    </lineage>
</organism>
<accession>A0A9W8WMY1</accession>
<keyword evidence="1" id="KW-0732">Signal</keyword>
<proteinExistence type="predicted"/>
<comment type="caution">
    <text evidence="2">The sequence shown here is derived from an EMBL/GenBank/DDBJ whole genome shotgun (WGS) entry which is preliminary data.</text>
</comment>
<feature type="signal peptide" evidence="1">
    <location>
        <begin position="1"/>
        <end position="28"/>
    </location>
</feature>
<name>A0A9W8WMY1_9HYPO</name>
<evidence type="ECO:0000313" key="3">
    <source>
        <dbReference type="Proteomes" id="UP001140502"/>
    </source>
</evidence>
<dbReference type="OrthoDB" id="536881at2759"/>
<protein>
    <submittedName>
        <fullName evidence="2">Uncharacterized protein</fullName>
    </submittedName>
</protein>
<dbReference type="EMBL" id="JAPEUR010000008">
    <property type="protein sequence ID" value="KAJ4328635.1"/>
    <property type="molecule type" value="Genomic_DNA"/>
</dbReference>
<gene>
    <name evidence="2" type="ORF">N0V84_000824</name>
</gene>
<evidence type="ECO:0000256" key="1">
    <source>
        <dbReference type="SAM" id="SignalP"/>
    </source>
</evidence>